<name>A0A0P0R5I9_9BURK</name>
<dbReference type="GO" id="GO:0006351">
    <property type="term" value="P:DNA-templated transcription"/>
    <property type="evidence" value="ECO:0007669"/>
    <property type="project" value="TreeGrafter"/>
</dbReference>
<dbReference type="GeneID" id="69967410"/>
<feature type="domain" description="HTH lysR-type" evidence="5">
    <location>
        <begin position="1"/>
        <end position="59"/>
    </location>
</feature>
<dbReference type="FunFam" id="1.10.10.10:FF:000001">
    <property type="entry name" value="LysR family transcriptional regulator"/>
    <property type="match status" value="1"/>
</dbReference>
<gene>
    <name evidence="6" type="ORF">K788_0003990</name>
</gene>
<sequence>MDRFTSMAVFVRVVESGSFAAAADVTDISAAMVGNHIRALEAHLGARLLNRTTRQQSLTEVGRAYYGQCVSILSQMDMADAEAREMMVVARGVLRVTAPVSFGSHCLAPALSRFLEHAPKVEVELKLSDRLVDLVSEGFDAAVRIGHLPASNLIARQLIPYRMVACAAPTYLARHGIPQRPDDLIDHECLSFGFHRRTREWRFYDANGEGRAVQIGGRLTINHGPALRMAALAGGGILMQPELLVADDLRDGSLVRLFENERMPERPMHLVYQRDMRMPLKVRRFVNFVLETWRPDARRDDVPLPSDALDDSAA</sequence>
<dbReference type="InterPro" id="IPR005119">
    <property type="entry name" value="LysR_subst-bd"/>
</dbReference>
<dbReference type="InterPro" id="IPR036388">
    <property type="entry name" value="WH-like_DNA-bd_sf"/>
</dbReference>
<dbReference type="GO" id="GO:0003700">
    <property type="term" value="F:DNA-binding transcription factor activity"/>
    <property type="evidence" value="ECO:0007669"/>
    <property type="project" value="InterPro"/>
</dbReference>
<protein>
    <submittedName>
        <fullName evidence="6">Transcriptional regulator, LysR family</fullName>
    </submittedName>
</protein>
<dbReference type="EMBL" id="CP012746">
    <property type="protein sequence ID" value="ALL63121.1"/>
    <property type="molecule type" value="Genomic_DNA"/>
</dbReference>
<dbReference type="Proteomes" id="UP000019146">
    <property type="component" value="Chromosome 1"/>
</dbReference>
<organism evidence="6 7">
    <name type="scientific">Paraburkholderia caribensis MBA4</name>
    <dbReference type="NCBI Taxonomy" id="1323664"/>
    <lineage>
        <taxon>Bacteria</taxon>
        <taxon>Pseudomonadati</taxon>
        <taxon>Pseudomonadota</taxon>
        <taxon>Betaproteobacteria</taxon>
        <taxon>Burkholderiales</taxon>
        <taxon>Burkholderiaceae</taxon>
        <taxon>Paraburkholderia</taxon>
    </lineage>
</organism>
<evidence type="ECO:0000313" key="7">
    <source>
        <dbReference type="Proteomes" id="UP000019146"/>
    </source>
</evidence>
<evidence type="ECO:0000256" key="2">
    <source>
        <dbReference type="ARBA" id="ARBA00023015"/>
    </source>
</evidence>
<dbReference type="InterPro" id="IPR036390">
    <property type="entry name" value="WH_DNA-bd_sf"/>
</dbReference>
<accession>A0A0P0R5I9</accession>
<evidence type="ECO:0000313" key="6">
    <source>
        <dbReference type="EMBL" id="ALL63121.1"/>
    </source>
</evidence>
<dbReference type="InterPro" id="IPR058163">
    <property type="entry name" value="LysR-type_TF_proteobact-type"/>
</dbReference>
<dbReference type="Pfam" id="PF00126">
    <property type="entry name" value="HTH_1"/>
    <property type="match status" value="1"/>
</dbReference>
<comment type="similarity">
    <text evidence="1">Belongs to the LysR transcriptional regulatory family.</text>
</comment>
<dbReference type="Gene3D" id="1.10.10.10">
    <property type="entry name" value="Winged helix-like DNA-binding domain superfamily/Winged helix DNA-binding domain"/>
    <property type="match status" value="1"/>
</dbReference>
<keyword evidence="2" id="KW-0805">Transcription regulation</keyword>
<dbReference type="KEGG" id="bcai:K788_0003990"/>
<dbReference type="Gene3D" id="3.40.190.290">
    <property type="match status" value="1"/>
</dbReference>
<dbReference type="Pfam" id="PF03466">
    <property type="entry name" value="LysR_substrate"/>
    <property type="match status" value="1"/>
</dbReference>
<dbReference type="InterPro" id="IPR000847">
    <property type="entry name" value="LysR_HTH_N"/>
</dbReference>
<evidence type="ECO:0000256" key="4">
    <source>
        <dbReference type="ARBA" id="ARBA00023163"/>
    </source>
</evidence>
<keyword evidence="3" id="KW-0238">DNA-binding</keyword>
<dbReference type="PROSITE" id="PS50931">
    <property type="entry name" value="HTH_LYSR"/>
    <property type="match status" value="1"/>
</dbReference>
<dbReference type="PANTHER" id="PTHR30537">
    <property type="entry name" value="HTH-TYPE TRANSCRIPTIONAL REGULATOR"/>
    <property type="match status" value="1"/>
</dbReference>
<dbReference type="PANTHER" id="PTHR30537:SF5">
    <property type="entry name" value="HTH-TYPE TRANSCRIPTIONAL ACTIVATOR TTDR-RELATED"/>
    <property type="match status" value="1"/>
</dbReference>
<keyword evidence="4" id="KW-0804">Transcription</keyword>
<dbReference type="AlphaFoldDB" id="A0A0P0R5I9"/>
<evidence type="ECO:0000256" key="3">
    <source>
        <dbReference type="ARBA" id="ARBA00023125"/>
    </source>
</evidence>
<dbReference type="SUPFAM" id="SSF46785">
    <property type="entry name" value="Winged helix' DNA-binding domain"/>
    <property type="match status" value="1"/>
</dbReference>
<reference evidence="6 7" key="1">
    <citation type="journal article" date="2014" name="Genome Announc.">
        <title>Draft Genome Sequence of the Haloacid-Degrading Burkholderia caribensis Strain MBA4.</title>
        <authorList>
            <person name="Pan Y."/>
            <person name="Kong K.F."/>
            <person name="Tsang J.S."/>
        </authorList>
    </citation>
    <scope>NUCLEOTIDE SEQUENCE [LARGE SCALE GENOMIC DNA]</scope>
    <source>
        <strain evidence="6 7">MBA4</strain>
    </source>
</reference>
<dbReference type="GO" id="GO:0043565">
    <property type="term" value="F:sequence-specific DNA binding"/>
    <property type="evidence" value="ECO:0007669"/>
    <property type="project" value="TreeGrafter"/>
</dbReference>
<evidence type="ECO:0000256" key="1">
    <source>
        <dbReference type="ARBA" id="ARBA00009437"/>
    </source>
</evidence>
<evidence type="ECO:0000259" key="5">
    <source>
        <dbReference type="PROSITE" id="PS50931"/>
    </source>
</evidence>
<dbReference type="RefSeq" id="WP_035986690.1">
    <property type="nucleotide sequence ID" value="NZ_CP012746.1"/>
</dbReference>
<dbReference type="SUPFAM" id="SSF53850">
    <property type="entry name" value="Periplasmic binding protein-like II"/>
    <property type="match status" value="1"/>
</dbReference>
<dbReference type="FunFam" id="3.40.190.290:FF:000001">
    <property type="entry name" value="Transcriptional regulator, LysR family"/>
    <property type="match status" value="1"/>
</dbReference>
<proteinExistence type="inferred from homology"/>